<dbReference type="EMBL" id="NMUH01000175">
    <property type="protein sequence ID" value="MQL73623.1"/>
    <property type="molecule type" value="Genomic_DNA"/>
</dbReference>
<evidence type="ECO:0000256" key="2">
    <source>
        <dbReference type="ARBA" id="ARBA00023157"/>
    </source>
</evidence>
<evidence type="ECO:0000256" key="1">
    <source>
        <dbReference type="ARBA" id="ARBA00008455"/>
    </source>
</evidence>
<dbReference type="InterPro" id="IPR004134">
    <property type="entry name" value="Peptidase_C1B"/>
</dbReference>
<reference evidence="5" key="1">
    <citation type="submission" date="2017-07" db="EMBL/GenBank/DDBJ databases">
        <title>Taro Niue Genome Assembly and Annotation.</title>
        <authorList>
            <person name="Atibalentja N."/>
            <person name="Keating K."/>
            <person name="Fields C.J."/>
        </authorList>
    </citation>
    <scope>NUCLEOTIDE SEQUENCE</scope>
    <source>
        <strain evidence="5">Niue_2</strain>
        <tissue evidence="5">Leaf</tissue>
    </source>
</reference>
<dbReference type="AlphaFoldDB" id="A0A843TW38"/>
<dbReference type="InterPro" id="IPR013128">
    <property type="entry name" value="Peptidase_C1A"/>
</dbReference>
<dbReference type="PRINTS" id="PR00705">
    <property type="entry name" value="PAPAIN"/>
</dbReference>
<dbReference type="SUPFAM" id="SSF54001">
    <property type="entry name" value="Cysteine proteinases"/>
    <property type="match status" value="1"/>
</dbReference>
<dbReference type="PROSITE" id="PS00640">
    <property type="entry name" value="THIOL_PROTEASE_ASN"/>
    <property type="match status" value="1"/>
</dbReference>
<dbReference type="InterPro" id="IPR039417">
    <property type="entry name" value="Peptidase_C1A_papain-like"/>
</dbReference>
<comment type="caution">
    <text evidence="5">The sequence shown here is derived from an EMBL/GenBank/DDBJ whole genome shotgun (WGS) entry which is preliminary data.</text>
</comment>
<sequence length="359" mass="41274">IYTIYTLRTCLLRVESHIFHCLPQPFVACPSFAGSLLQVLITFKAMDFHCRVLNVLAISFTLCAISSSFDMSITSLQEGRGEQNFLRSLEEVKWLYEEWLVTHDKSYNMPREKERRFEIFKKNLHFIDEHNRPEHNHSYAVGLNRFADLTNEEFTSFYLSSYANMSEQLSLPVSDRYVYKDGDQLPDYADWRSEGAVGPVKDQGRCKSCWAFSAVAAIEGINYIISEQLITLSEQQILDCEMLDIGCGKPGRAQDAYEFVMMNGGISTDEIYPYRRRKEKCKWNTGIFDGACGSRMRHNMVVVGYDSEDGKDYWIVKNSWGNEWGEAGYIRMERNVDDPAGKCGITTYASYPLIMCPID</sequence>
<evidence type="ECO:0000313" key="6">
    <source>
        <dbReference type="Proteomes" id="UP000652761"/>
    </source>
</evidence>
<keyword evidence="6" id="KW-1185">Reference proteome</keyword>
<dbReference type="Gene3D" id="3.90.70.10">
    <property type="entry name" value="Cysteine proteinases"/>
    <property type="match status" value="2"/>
</dbReference>
<dbReference type="OrthoDB" id="10253408at2759"/>
<dbReference type="GO" id="GO:0006508">
    <property type="term" value="P:proteolysis"/>
    <property type="evidence" value="ECO:0007669"/>
    <property type="project" value="InterPro"/>
</dbReference>
<feature type="non-terminal residue" evidence="5">
    <location>
        <position position="1"/>
    </location>
</feature>
<dbReference type="SMART" id="SM00848">
    <property type="entry name" value="Inhibitor_I29"/>
    <property type="match status" value="1"/>
</dbReference>
<dbReference type="InterPro" id="IPR038765">
    <property type="entry name" value="Papain-like_cys_pep_sf"/>
</dbReference>
<protein>
    <submittedName>
        <fullName evidence="5">Uncharacterized protein</fullName>
    </submittedName>
</protein>
<feature type="domain" description="Peptidase C1A papain C-terminal" evidence="3">
    <location>
        <begin position="185"/>
        <end position="353"/>
    </location>
</feature>
<accession>A0A843TW38</accession>
<evidence type="ECO:0000313" key="5">
    <source>
        <dbReference type="EMBL" id="MQL73623.1"/>
    </source>
</evidence>
<dbReference type="Pfam" id="PF08246">
    <property type="entry name" value="Inhibitor_I29"/>
    <property type="match status" value="1"/>
</dbReference>
<dbReference type="CDD" id="cd02248">
    <property type="entry name" value="Peptidase_C1A"/>
    <property type="match status" value="1"/>
</dbReference>
<dbReference type="InterPro" id="IPR025661">
    <property type="entry name" value="Pept_asp_AS"/>
</dbReference>
<name>A0A843TW38_COLES</name>
<dbReference type="PANTHER" id="PTHR12411">
    <property type="entry name" value="CYSTEINE PROTEASE FAMILY C1-RELATED"/>
    <property type="match status" value="1"/>
</dbReference>
<dbReference type="SMART" id="SM00645">
    <property type="entry name" value="Pept_C1"/>
    <property type="match status" value="1"/>
</dbReference>
<organism evidence="5 6">
    <name type="scientific">Colocasia esculenta</name>
    <name type="common">Wild taro</name>
    <name type="synonym">Arum esculentum</name>
    <dbReference type="NCBI Taxonomy" id="4460"/>
    <lineage>
        <taxon>Eukaryota</taxon>
        <taxon>Viridiplantae</taxon>
        <taxon>Streptophyta</taxon>
        <taxon>Embryophyta</taxon>
        <taxon>Tracheophyta</taxon>
        <taxon>Spermatophyta</taxon>
        <taxon>Magnoliopsida</taxon>
        <taxon>Liliopsida</taxon>
        <taxon>Araceae</taxon>
        <taxon>Aroideae</taxon>
        <taxon>Colocasieae</taxon>
        <taxon>Colocasia</taxon>
    </lineage>
</organism>
<dbReference type="Pfam" id="PF00112">
    <property type="entry name" value="Peptidase_C1"/>
    <property type="match status" value="1"/>
</dbReference>
<evidence type="ECO:0000259" key="3">
    <source>
        <dbReference type="SMART" id="SM00645"/>
    </source>
</evidence>
<dbReference type="InterPro" id="IPR013201">
    <property type="entry name" value="Prot_inhib_I29"/>
</dbReference>
<gene>
    <name evidence="5" type="ORF">Taro_005990</name>
</gene>
<keyword evidence="2" id="KW-1015">Disulfide bond</keyword>
<proteinExistence type="inferred from homology"/>
<comment type="similarity">
    <text evidence="1">Belongs to the peptidase C1 family.</text>
</comment>
<feature type="domain" description="Cathepsin propeptide inhibitor" evidence="4">
    <location>
        <begin position="96"/>
        <end position="154"/>
    </location>
</feature>
<dbReference type="Proteomes" id="UP000652761">
    <property type="component" value="Unassembled WGS sequence"/>
</dbReference>
<dbReference type="InterPro" id="IPR000668">
    <property type="entry name" value="Peptidase_C1A_C"/>
</dbReference>
<dbReference type="Pfam" id="PF03051">
    <property type="entry name" value="Peptidase_C1_2"/>
    <property type="match status" value="1"/>
</dbReference>
<dbReference type="GO" id="GO:0070005">
    <property type="term" value="F:cysteine-type aminopeptidase activity"/>
    <property type="evidence" value="ECO:0007669"/>
    <property type="project" value="InterPro"/>
</dbReference>
<evidence type="ECO:0000259" key="4">
    <source>
        <dbReference type="SMART" id="SM00848"/>
    </source>
</evidence>